<feature type="compositionally biased region" description="Basic residues" evidence="11">
    <location>
        <begin position="24"/>
        <end position="35"/>
    </location>
</feature>
<evidence type="ECO:0000313" key="16">
    <source>
        <dbReference type="Proteomes" id="UP001176517"/>
    </source>
</evidence>
<evidence type="ECO:0000256" key="8">
    <source>
        <dbReference type="ARBA" id="ARBA00022884"/>
    </source>
</evidence>
<feature type="domain" description="DEAD-box RNA helicase Q" evidence="14">
    <location>
        <begin position="149"/>
        <end position="178"/>
    </location>
</feature>
<evidence type="ECO:0000259" key="14">
    <source>
        <dbReference type="PROSITE" id="PS51195"/>
    </source>
</evidence>
<dbReference type="InterPro" id="IPR014001">
    <property type="entry name" value="Helicase_ATP-bd"/>
</dbReference>
<reference evidence="15" key="1">
    <citation type="journal article" date="2023" name="PhytoFront">
        <title>Draft Genome Resources of Seven Strains of Tilletia horrida, Causal Agent of Kernel Smut of Rice.</title>
        <authorList>
            <person name="Khanal S."/>
            <person name="Antony Babu S."/>
            <person name="Zhou X.G."/>
        </authorList>
    </citation>
    <scope>NUCLEOTIDE SEQUENCE</scope>
    <source>
        <strain evidence="15">TX6</strain>
    </source>
</reference>
<evidence type="ECO:0000256" key="6">
    <source>
        <dbReference type="ARBA" id="ARBA00022806"/>
    </source>
</evidence>
<dbReference type="SMART" id="SM00487">
    <property type="entry name" value="DEXDc"/>
    <property type="match status" value="1"/>
</dbReference>
<accession>A0AAN6GV57</accession>
<dbReference type="Gene3D" id="3.40.50.300">
    <property type="entry name" value="P-loop containing nucleotide triphosphate hydrolases"/>
    <property type="match status" value="2"/>
</dbReference>
<comment type="caution">
    <text evidence="15">The sequence shown here is derived from an EMBL/GenBank/DDBJ whole genome shotgun (WGS) entry which is preliminary data.</text>
</comment>
<feature type="compositionally biased region" description="Basic and acidic residues" evidence="11">
    <location>
        <begin position="910"/>
        <end position="925"/>
    </location>
</feature>
<evidence type="ECO:0000256" key="3">
    <source>
        <dbReference type="ARBA" id="ARBA00022552"/>
    </source>
</evidence>
<dbReference type="GO" id="GO:0005524">
    <property type="term" value="F:ATP binding"/>
    <property type="evidence" value="ECO:0007669"/>
    <property type="project" value="UniProtKB-UniRule"/>
</dbReference>
<evidence type="ECO:0000256" key="5">
    <source>
        <dbReference type="ARBA" id="ARBA00022801"/>
    </source>
</evidence>
<gene>
    <name evidence="15" type="primary">DBP7</name>
    <name evidence="15" type="ORF">OC846_000778</name>
</gene>
<keyword evidence="6 10" id="KW-0347">Helicase</keyword>
<feature type="short sequence motif" description="Q motif" evidence="9">
    <location>
        <begin position="149"/>
        <end position="178"/>
    </location>
</feature>
<evidence type="ECO:0000256" key="4">
    <source>
        <dbReference type="ARBA" id="ARBA00022741"/>
    </source>
</evidence>
<dbReference type="InterPro" id="IPR027417">
    <property type="entry name" value="P-loop_NTPase"/>
</dbReference>
<keyword evidence="8 10" id="KW-0694">RNA-binding</keyword>
<dbReference type="EC" id="3.6.4.13" evidence="10"/>
<evidence type="ECO:0000256" key="11">
    <source>
        <dbReference type="SAM" id="MobiDB-lite"/>
    </source>
</evidence>
<feature type="compositionally biased region" description="Low complexity" evidence="11">
    <location>
        <begin position="55"/>
        <end position="79"/>
    </location>
</feature>
<dbReference type="SMART" id="SM00490">
    <property type="entry name" value="HELICc"/>
    <property type="match status" value="1"/>
</dbReference>
<dbReference type="GO" id="GO:0006364">
    <property type="term" value="P:rRNA processing"/>
    <property type="evidence" value="ECO:0007669"/>
    <property type="project" value="UniProtKB-KW"/>
</dbReference>
<feature type="compositionally biased region" description="Polar residues" evidence="11">
    <location>
        <begin position="503"/>
        <end position="515"/>
    </location>
</feature>
<dbReference type="PROSITE" id="PS00039">
    <property type="entry name" value="DEAD_ATP_HELICASE"/>
    <property type="match status" value="1"/>
</dbReference>
<feature type="region of interest" description="Disordered" evidence="11">
    <location>
        <begin position="384"/>
        <end position="406"/>
    </location>
</feature>
<dbReference type="InterPro" id="IPR001650">
    <property type="entry name" value="Helicase_C-like"/>
</dbReference>
<dbReference type="InterPro" id="IPR025313">
    <property type="entry name" value="SPB4-like_CTE"/>
</dbReference>
<dbReference type="Pfam" id="PF00270">
    <property type="entry name" value="DEAD"/>
    <property type="match status" value="1"/>
</dbReference>
<feature type="region of interest" description="Disordered" evidence="11">
    <location>
        <begin position="498"/>
        <end position="527"/>
    </location>
</feature>
<dbReference type="InterPro" id="IPR000629">
    <property type="entry name" value="RNA-helicase_DEAD-box_CS"/>
</dbReference>
<protein>
    <recommendedName>
        <fullName evidence="10">ATP-dependent RNA helicase</fullName>
        <ecNumber evidence="10">3.6.4.13</ecNumber>
    </recommendedName>
</protein>
<evidence type="ECO:0000256" key="2">
    <source>
        <dbReference type="ARBA" id="ARBA00022517"/>
    </source>
</evidence>
<feature type="compositionally biased region" description="Acidic residues" evidence="11">
    <location>
        <begin position="605"/>
        <end position="623"/>
    </location>
</feature>
<dbReference type="CDD" id="cd18787">
    <property type="entry name" value="SF2_C_DEAD"/>
    <property type="match status" value="1"/>
</dbReference>
<comment type="domain">
    <text evidence="10">The Q motif is unique to and characteristic of the DEAD box family of RNA helicases and controls ATP binding and hydrolysis.</text>
</comment>
<dbReference type="GO" id="GO:0003723">
    <property type="term" value="F:RNA binding"/>
    <property type="evidence" value="ECO:0007669"/>
    <property type="project" value="UniProtKB-UniRule"/>
</dbReference>
<evidence type="ECO:0000259" key="12">
    <source>
        <dbReference type="PROSITE" id="PS51192"/>
    </source>
</evidence>
<dbReference type="InterPro" id="IPR011545">
    <property type="entry name" value="DEAD/DEAH_box_helicase_dom"/>
</dbReference>
<evidence type="ECO:0000313" key="15">
    <source>
        <dbReference type="EMBL" id="KAK0556934.1"/>
    </source>
</evidence>
<dbReference type="AlphaFoldDB" id="A0AAN6GV57"/>
<feature type="region of interest" description="Disordered" evidence="11">
    <location>
        <begin position="1"/>
        <end position="110"/>
    </location>
</feature>
<dbReference type="Pfam" id="PF00271">
    <property type="entry name" value="Helicase_C"/>
    <property type="match status" value="1"/>
</dbReference>
<evidence type="ECO:0000256" key="9">
    <source>
        <dbReference type="PROSITE-ProRule" id="PRU00552"/>
    </source>
</evidence>
<dbReference type="PROSITE" id="PS51192">
    <property type="entry name" value="HELICASE_ATP_BIND_1"/>
    <property type="match status" value="1"/>
</dbReference>
<comment type="subcellular location">
    <subcellularLocation>
        <location evidence="1">Nucleus</location>
        <location evidence="1">Nucleolus</location>
    </subcellularLocation>
</comment>
<dbReference type="SUPFAM" id="SSF52540">
    <property type="entry name" value="P-loop containing nucleoside triphosphate hydrolases"/>
    <property type="match status" value="1"/>
</dbReference>
<comment type="function">
    <text evidence="10">RNA helicase.</text>
</comment>
<comment type="similarity">
    <text evidence="10">Belongs to the DEAD box helicase family.</text>
</comment>
<feature type="compositionally biased region" description="Acidic residues" evidence="11">
    <location>
        <begin position="386"/>
        <end position="404"/>
    </location>
</feature>
<dbReference type="Proteomes" id="UP001176517">
    <property type="component" value="Unassembled WGS sequence"/>
</dbReference>
<dbReference type="EMBL" id="JAPDMZ010000009">
    <property type="protein sequence ID" value="KAK0556934.1"/>
    <property type="molecule type" value="Genomic_DNA"/>
</dbReference>
<keyword evidence="5 10" id="KW-0378">Hydrolase</keyword>
<dbReference type="SMART" id="SM01178">
    <property type="entry name" value="DUF4217"/>
    <property type="match status" value="1"/>
</dbReference>
<dbReference type="PROSITE" id="PS51194">
    <property type="entry name" value="HELICASE_CTER"/>
    <property type="match status" value="1"/>
</dbReference>
<name>A0AAN6GV57_9BASI</name>
<dbReference type="InterPro" id="IPR014014">
    <property type="entry name" value="RNA_helicase_DEAD_Q_motif"/>
</dbReference>
<organism evidence="15 16">
    <name type="scientific">Tilletia horrida</name>
    <dbReference type="NCBI Taxonomy" id="155126"/>
    <lineage>
        <taxon>Eukaryota</taxon>
        <taxon>Fungi</taxon>
        <taxon>Dikarya</taxon>
        <taxon>Basidiomycota</taxon>
        <taxon>Ustilaginomycotina</taxon>
        <taxon>Exobasidiomycetes</taxon>
        <taxon>Tilletiales</taxon>
        <taxon>Tilletiaceae</taxon>
        <taxon>Tilletia</taxon>
    </lineage>
</organism>
<dbReference type="PANTHER" id="PTHR24031">
    <property type="entry name" value="RNA HELICASE"/>
    <property type="match status" value="1"/>
</dbReference>
<feature type="compositionally biased region" description="Low complexity" evidence="11">
    <location>
        <begin position="941"/>
        <end position="955"/>
    </location>
</feature>
<keyword evidence="7 10" id="KW-0067">ATP-binding</keyword>
<keyword evidence="3" id="KW-0698">rRNA processing</keyword>
<dbReference type="GO" id="GO:0003724">
    <property type="term" value="F:RNA helicase activity"/>
    <property type="evidence" value="ECO:0007669"/>
    <property type="project" value="UniProtKB-EC"/>
</dbReference>
<evidence type="ECO:0000256" key="7">
    <source>
        <dbReference type="ARBA" id="ARBA00022840"/>
    </source>
</evidence>
<dbReference type="GO" id="GO:0016787">
    <property type="term" value="F:hydrolase activity"/>
    <property type="evidence" value="ECO:0007669"/>
    <property type="project" value="UniProtKB-KW"/>
</dbReference>
<feature type="domain" description="Helicase ATP-binding" evidence="12">
    <location>
        <begin position="197"/>
        <end position="484"/>
    </location>
</feature>
<sequence length="996" mass="107439">MDDGILLNFAPAPQSSNKASGAKAKGRQQQNRKRPPPAAAPASASPTINKKPRLSTSTPAQSQQQQKSTPQSAPQSPQQPIAPSPAPKAKLTTQSQKSQPQQSGPKTFISSLFPRTITESAKPISTNENGSSTKVDIAPTNAPSLTGPTTFKSLQLHPFLVSHLTTRMEIQRPTAIQRRALPALLQAANTQHSLYPSPITTKQHDFMIHSQTGSGKTLTYLLPIVHHLLPLSQESFINRSIGTMGIILAPTRELARQIYDVLERVLSMSLRPEESDGANEEQEASSKHYSRWLVPCLLTGGATRTHEKSRLRKGCPLIVSTPGRLLDHLQNTSTLDVGKLQWLVLDEADRLMDLGFEETLQEIVKLLDVKRKVAISKARLGIAENQDAEQADSAEGESDSDDEDWDKKLQREEAKMGIKTARPKVAAIRKSTTAQSQLIPESELADSLGIQWWKVPRRTVLCSATLDESVQKLAGATLREPLVLKPTIEDEKAVQEAAELDAKTQSTAPESSTSGQKDKSDASAKNNTSAKFMAPAQLAQHFVVVPPKLRLVTLLALLRAAILSSASSGRGENRVIVFLSCTDSVDFHWRALGGIKMDGQGGTKDEDDHDDEAEEEGDSDDQDGENKASRVKANAKGQAKSITSQVTRQSELLPDVPIFRLHGSMTQAERVASLRAFTGKLSQKNKSQKNGKDSTPASTAAVLLCTSVAARGLDLPSVRTVIQLDAPTEGGVEEYVHRIGRTARVGKSGESWLILLESERSWVQVLESGIAVEVRRDRDGAASENRSKQVEIAEERVEAVLAKGFGGQAREFEYEARATDVQLAFERWVLSGEEPATLARKAFLSHIRAYATHPASEKHIFHTKFLHLGHLAKAFALREAPGAITKLAHTPSKKIALGAAKGASTGRSKGVHDKGSKGSSRDAKKATSSSSSARPIRPLPGAKGAASNAKSGNSNLNVPSVGDAEARMYAKVRAMGKTSKKGGTLGAYGADEFQIG</sequence>
<proteinExistence type="inferred from homology"/>
<dbReference type="Pfam" id="PF13959">
    <property type="entry name" value="CTE_SPB4"/>
    <property type="match status" value="1"/>
</dbReference>
<evidence type="ECO:0000256" key="1">
    <source>
        <dbReference type="ARBA" id="ARBA00004604"/>
    </source>
</evidence>
<dbReference type="GO" id="GO:0005730">
    <property type="term" value="C:nucleolus"/>
    <property type="evidence" value="ECO:0007669"/>
    <property type="project" value="UniProtKB-SubCell"/>
</dbReference>
<keyword evidence="16" id="KW-1185">Reference proteome</keyword>
<feature type="domain" description="Helicase C-terminal" evidence="13">
    <location>
        <begin position="605"/>
        <end position="798"/>
    </location>
</feature>
<dbReference type="PROSITE" id="PS51195">
    <property type="entry name" value="Q_MOTIF"/>
    <property type="match status" value="1"/>
</dbReference>
<feature type="compositionally biased region" description="Low complexity" evidence="11">
    <location>
        <begin position="87"/>
        <end position="107"/>
    </location>
</feature>
<feature type="region of interest" description="Disordered" evidence="11">
    <location>
        <begin position="595"/>
        <end position="647"/>
    </location>
</feature>
<keyword evidence="2" id="KW-0690">Ribosome biogenesis</keyword>
<keyword evidence="4 10" id="KW-0547">Nucleotide-binding</keyword>
<evidence type="ECO:0000259" key="13">
    <source>
        <dbReference type="PROSITE" id="PS51194"/>
    </source>
</evidence>
<evidence type="ECO:0000256" key="10">
    <source>
        <dbReference type="RuleBase" id="RU365068"/>
    </source>
</evidence>
<comment type="catalytic activity">
    <reaction evidence="10">
        <text>ATP + H2O = ADP + phosphate + H(+)</text>
        <dbReference type="Rhea" id="RHEA:13065"/>
        <dbReference type="ChEBI" id="CHEBI:15377"/>
        <dbReference type="ChEBI" id="CHEBI:15378"/>
        <dbReference type="ChEBI" id="CHEBI:30616"/>
        <dbReference type="ChEBI" id="CHEBI:43474"/>
        <dbReference type="ChEBI" id="CHEBI:456216"/>
        <dbReference type="EC" id="3.6.4.13"/>
    </reaction>
</comment>
<feature type="region of interest" description="Disordered" evidence="11">
    <location>
        <begin position="898"/>
        <end position="960"/>
    </location>
</feature>